<evidence type="ECO:0000313" key="2">
    <source>
        <dbReference type="EMBL" id="KAL3846085.1"/>
    </source>
</evidence>
<sequence length="202" mass="22280">MVATVYWSLLDEDKLVDFLVEAAVRGDFVVNASNKDVLTEISYRLSYFTGKDYTAFRVYNKVKGLKMRYFLWQWLSSESGVNWNRVTQALEAEDCVWERVLKEKPAAMVYRFQGERHWASLTLIFGGSLENVHPQGVMDGPNIDPNEDEIIVLSDDDDEDGEDIHVENGGVGAVNGVLGAAESVAFVEGVAGAVGNGVVGLP</sequence>
<reference evidence="2 3" key="1">
    <citation type="submission" date="2024-12" db="EMBL/GenBank/DDBJ databases">
        <title>The unique morphological basis and parallel evolutionary history of personate flowers in Penstemon.</title>
        <authorList>
            <person name="Depatie T.H."/>
            <person name="Wessinger C.A."/>
        </authorList>
    </citation>
    <scope>NUCLEOTIDE SEQUENCE [LARGE SCALE GENOMIC DNA]</scope>
    <source>
        <strain evidence="2">WTNN_2</strain>
        <tissue evidence="2">Leaf</tissue>
    </source>
</reference>
<evidence type="ECO:0000259" key="1">
    <source>
        <dbReference type="Pfam" id="PF12776"/>
    </source>
</evidence>
<gene>
    <name evidence="2" type="ORF">ACJIZ3_003488</name>
</gene>
<comment type="caution">
    <text evidence="2">The sequence shown here is derived from an EMBL/GenBank/DDBJ whole genome shotgun (WGS) entry which is preliminary data.</text>
</comment>
<dbReference type="PANTHER" id="PTHR46929">
    <property type="entry name" value="EXPRESSED PROTEIN"/>
    <property type="match status" value="1"/>
</dbReference>
<dbReference type="Pfam" id="PF12776">
    <property type="entry name" value="Myb_DNA-bind_3"/>
    <property type="match status" value="1"/>
</dbReference>
<name>A0ABD3UCG9_9LAMI</name>
<dbReference type="PANTHER" id="PTHR46929:SF3">
    <property type="entry name" value="MYB_SANT-LIKE DOMAIN-CONTAINING PROTEIN"/>
    <property type="match status" value="1"/>
</dbReference>
<organism evidence="2 3">
    <name type="scientific">Penstemon smallii</name>
    <dbReference type="NCBI Taxonomy" id="265156"/>
    <lineage>
        <taxon>Eukaryota</taxon>
        <taxon>Viridiplantae</taxon>
        <taxon>Streptophyta</taxon>
        <taxon>Embryophyta</taxon>
        <taxon>Tracheophyta</taxon>
        <taxon>Spermatophyta</taxon>
        <taxon>Magnoliopsida</taxon>
        <taxon>eudicotyledons</taxon>
        <taxon>Gunneridae</taxon>
        <taxon>Pentapetalae</taxon>
        <taxon>asterids</taxon>
        <taxon>lamiids</taxon>
        <taxon>Lamiales</taxon>
        <taxon>Plantaginaceae</taxon>
        <taxon>Cheloneae</taxon>
        <taxon>Penstemon</taxon>
    </lineage>
</organism>
<proteinExistence type="predicted"/>
<dbReference type="EMBL" id="JBJXBP010000002">
    <property type="protein sequence ID" value="KAL3846085.1"/>
    <property type="molecule type" value="Genomic_DNA"/>
</dbReference>
<evidence type="ECO:0000313" key="3">
    <source>
        <dbReference type="Proteomes" id="UP001634393"/>
    </source>
</evidence>
<protein>
    <recommendedName>
        <fullName evidence="1">Myb/SANT-like domain-containing protein</fullName>
    </recommendedName>
</protein>
<dbReference type="Proteomes" id="UP001634393">
    <property type="component" value="Unassembled WGS sequence"/>
</dbReference>
<dbReference type="AlphaFoldDB" id="A0ABD3UCG9"/>
<dbReference type="InterPro" id="IPR024752">
    <property type="entry name" value="Myb/SANT-like_dom"/>
</dbReference>
<keyword evidence="3" id="KW-1185">Reference proteome</keyword>
<accession>A0ABD3UCG9</accession>
<feature type="domain" description="Myb/SANT-like" evidence="1">
    <location>
        <begin position="6"/>
        <end position="99"/>
    </location>
</feature>